<dbReference type="GO" id="GO:0016787">
    <property type="term" value="F:hydrolase activity"/>
    <property type="evidence" value="ECO:0007669"/>
    <property type="project" value="InterPro"/>
</dbReference>
<dbReference type="InterPro" id="IPR018310">
    <property type="entry name" value="Put_endonuclease_Z1-dom"/>
</dbReference>
<dbReference type="AlphaFoldDB" id="A0A413X885"/>
<comment type="caution">
    <text evidence="3">The sequence shown here is derived from an EMBL/GenBank/DDBJ whole genome shotgun (WGS) entry which is preliminary data.</text>
</comment>
<dbReference type="InterPro" id="IPR006935">
    <property type="entry name" value="Helicase/UvrB_N"/>
</dbReference>
<feature type="domain" description="Helicase/UvrB N-terminal" evidence="1">
    <location>
        <begin position="124"/>
        <end position="338"/>
    </location>
</feature>
<gene>
    <name evidence="3" type="ORF">DW873_10715</name>
</gene>
<organism evidence="3 4">
    <name type="scientific">Bacteroides uniformis</name>
    <dbReference type="NCBI Taxonomy" id="820"/>
    <lineage>
        <taxon>Bacteria</taxon>
        <taxon>Pseudomonadati</taxon>
        <taxon>Bacteroidota</taxon>
        <taxon>Bacteroidia</taxon>
        <taxon>Bacteroidales</taxon>
        <taxon>Bacteroidaceae</taxon>
        <taxon>Bacteroides</taxon>
    </lineage>
</organism>
<keyword evidence="3" id="KW-0378">Hydrolase</keyword>
<reference evidence="3 4" key="1">
    <citation type="submission" date="2018-08" db="EMBL/GenBank/DDBJ databases">
        <title>A genome reference for cultivated species of the human gut microbiota.</title>
        <authorList>
            <person name="Zou Y."/>
            <person name="Xue W."/>
            <person name="Luo G."/>
        </authorList>
    </citation>
    <scope>NUCLEOTIDE SEQUENCE [LARGE SCALE GENOMIC DNA]</scope>
    <source>
        <strain evidence="3 4">AM39-1</strain>
    </source>
</reference>
<proteinExistence type="predicted"/>
<keyword evidence="3" id="KW-0255">Endonuclease</keyword>
<accession>A0A413X885</accession>
<sequence length="939" mass="108022">MKLTESQLHKFTNDAVLAHIRNLIEFKGSFTEDDIEPIIRERAIAYGIDLEDEDYKKVKTDVEYHFKIKHTAACYIYDQYDEKRDWYTAFEPEDEFFWNRYRNHLINYERLDINSVNKLESETLANLMNCLGNPNDVIKGKRLRRGLVIGDVQSGKTATYAGLICKAADAGYKVVILLTGITESLRKQTQERMEEGIIGFTIRVDENGRMQKKLERVGVGLDNKEIKATAFTSYQDDFRGNVDNIVTTLNSHRSLVMFIVKKNVSVLTKLYNWLTEQNKDMLDDLIHEPMLLIDDEADNASINTKKDKLDPTKTNKVIRQLCNAFNNATYVGFTATPFANVFIDPDTNEDMANADLFPEHFIYVLPTPSSYIGATKIFQDDGKYHSWLKLITDINEPDNDEIKVASPSELIEGEFYHKHPKEWSGKLPASLDEAVYSFLLANVIRDLRGDKQQPRTMMVNMSRFTKVQRYIKTYIEQLYKFIFDTVNIDFSNNDAKNKKLQIYQKFAQVWERHYSHLGIPVEKVLQKNVLLESIGKIKVVVVNSSKDSDKLDYKGSTRIIAIGGLALSRGLTLKGLMTSYFYRNTATYDVLLQMGRWFGYRNGYDDLCQIWAARDSVEYYKEISIATEELKEDLKRMFDSKLTPKEFGIRVRDESEKLQITAANKMRNAFSVLELMTYWGGVFETPYASTNINNNQNNIAAVKRLLQTIKDDGLIFSSLRGTSSEGQTKIAKDVPCSTIKALLRKIEITPDNRKFNPREIVKFIEDEFCDKLELWDVALHSGMGDVIYQITDDIAIRTAKRDIYISGEHLCFTGRGVLGGNSDGQIGLDDATISIVKQRFYDTVKDTCRALPNIAWYKFTENRKPLLIIYFIRPDTESKYPSEEKLERYKTLLGDDPIIGFAVGFPANGVRESRSIKYKGNKTYQRQLFEDIIEEDEDL</sequence>
<name>A0A413X885_BACUN</name>
<dbReference type="Pfam" id="PF04851">
    <property type="entry name" value="ResIII"/>
    <property type="match status" value="1"/>
</dbReference>
<dbReference type="GO" id="GO:0004519">
    <property type="term" value="F:endonuclease activity"/>
    <property type="evidence" value="ECO:0007669"/>
    <property type="project" value="UniProtKB-KW"/>
</dbReference>
<feature type="domain" description="Putative endonuclease Z1" evidence="2">
    <location>
        <begin position="430"/>
        <end position="656"/>
    </location>
</feature>
<dbReference type="Gene3D" id="3.40.50.300">
    <property type="entry name" value="P-loop containing nucleotide triphosphate hydrolases"/>
    <property type="match status" value="1"/>
</dbReference>
<evidence type="ECO:0000313" key="4">
    <source>
        <dbReference type="Proteomes" id="UP000286114"/>
    </source>
</evidence>
<dbReference type="Proteomes" id="UP000286114">
    <property type="component" value="Unassembled WGS sequence"/>
</dbReference>
<protein>
    <submittedName>
        <fullName evidence="3">Endonuclease</fullName>
    </submittedName>
</protein>
<keyword evidence="3" id="KW-0540">Nuclease</keyword>
<dbReference type="Pfam" id="PF10593">
    <property type="entry name" value="Z1"/>
    <property type="match status" value="1"/>
</dbReference>
<evidence type="ECO:0000259" key="2">
    <source>
        <dbReference type="Pfam" id="PF10593"/>
    </source>
</evidence>
<evidence type="ECO:0000313" key="3">
    <source>
        <dbReference type="EMBL" id="RHB72811.1"/>
    </source>
</evidence>
<dbReference type="RefSeq" id="WP_117881141.1">
    <property type="nucleotide sequence ID" value="NZ_QSHA01000007.1"/>
</dbReference>
<dbReference type="GO" id="GO:0005524">
    <property type="term" value="F:ATP binding"/>
    <property type="evidence" value="ECO:0007669"/>
    <property type="project" value="InterPro"/>
</dbReference>
<dbReference type="SUPFAM" id="SSF52540">
    <property type="entry name" value="P-loop containing nucleoside triphosphate hydrolases"/>
    <property type="match status" value="1"/>
</dbReference>
<dbReference type="InterPro" id="IPR027417">
    <property type="entry name" value="P-loop_NTPase"/>
</dbReference>
<evidence type="ECO:0000259" key="1">
    <source>
        <dbReference type="Pfam" id="PF04851"/>
    </source>
</evidence>
<dbReference type="EMBL" id="QSHA01000007">
    <property type="protein sequence ID" value="RHB72811.1"/>
    <property type="molecule type" value="Genomic_DNA"/>
</dbReference>
<dbReference type="GO" id="GO:0003677">
    <property type="term" value="F:DNA binding"/>
    <property type="evidence" value="ECO:0007669"/>
    <property type="project" value="InterPro"/>
</dbReference>